<keyword evidence="3" id="KW-1185">Reference proteome</keyword>
<proteinExistence type="predicted"/>
<feature type="signal peptide" evidence="1">
    <location>
        <begin position="1"/>
        <end position="26"/>
    </location>
</feature>
<dbReference type="AlphaFoldDB" id="A0A4R1GGE3"/>
<dbReference type="Proteomes" id="UP000294546">
    <property type="component" value="Unassembled WGS sequence"/>
</dbReference>
<name>A0A4R1GGE3_9GAMM</name>
<evidence type="ECO:0000313" key="2">
    <source>
        <dbReference type="EMBL" id="TCK06013.1"/>
    </source>
</evidence>
<dbReference type="EMBL" id="SMFU01000009">
    <property type="protein sequence ID" value="TCK06013.1"/>
    <property type="molecule type" value="Genomic_DNA"/>
</dbReference>
<keyword evidence="1" id="KW-0732">Signal</keyword>
<evidence type="ECO:0000313" key="3">
    <source>
        <dbReference type="Proteomes" id="UP000294546"/>
    </source>
</evidence>
<feature type="chain" id="PRO_5020635906" description="Sporulation related protein" evidence="1">
    <location>
        <begin position="27"/>
        <end position="215"/>
    </location>
</feature>
<protein>
    <recommendedName>
        <fullName evidence="4">Sporulation related protein</fullName>
    </recommendedName>
</protein>
<organism evidence="2 3">
    <name type="scientific">Marinobacterium mangrovicola</name>
    <dbReference type="NCBI Taxonomy" id="1476959"/>
    <lineage>
        <taxon>Bacteria</taxon>
        <taxon>Pseudomonadati</taxon>
        <taxon>Pseudomonadota</taxon>
        <taxon>Gammaproteobacteria</taxon>
        <taxon>Oceanospirillales</taxon>
        <taxon>Oceanospirillaceae</taxon>
        <taxon>Marinobacterium</taxon>
    </lineage>
</organism>
<evidence type="ECO:0000256" key="1">
    <source>
        <dbReference type="SAM" id="SignalP"/>
    </source>
</evidence>
<dbReference type="OrthoDB" id="6120292at2"/>
<sequence>MIVRWFFLLLLLANALLFFWYAQRQAAAPVAAENEDVAVGELRLLSELPAREKLPARERICFSYAPLNSEAEARRLVRMLEAEPVTAEPEPLPAEVIGWRLVLPLPADSARRIALLDELAQQGWVPESRGSILSFGNFDNRQALEALRQQLPAAIASRTQVQEQAAERGRWQVRVRHLAGYEISSEIKQLVSRSWPGIKVEKNGCEGVASPRGDK</sequence>
<evidence type="ECO:0008006" key="4">
    <source>
        <dbReference type="Google" id="ProtNLM"/>
    </source>
</evidence>
<comment type="caution">
    <text evidence="2">The sequence shown here is derived from an EMBL/GenBank/DDBJ whole genome shotgun (WGS) entry which is preliminary data.</text>
</comment>
<gene>
    <name evidence="2" type="ORF">CLV83_2961</name>
</gene>
<reference evidence="2 3" key="1">
    <citation type="submission" date="2019-03" db="EMBL/GenBank/DDBJ databases">
        <title>Genomic Encyclopedia of Archaeal and Bacterial Type Strains, Phase II (KMG-II): from individual species to whole genera.</title>
        <authorList>
            <person name="Goeker M."/>
        </authorList>
    </citation>
    <scope>NUCLEOTIDE SEQUENCE [LARGE SCALE GENOMIC DNA]</scope>
    <source>
        <strain evidence="2 3">DSM 27697</strain>
    </source>
</reference>
<accession>A0A4R1GGE3</accession>
<dbReference type="RefSeq" id="WP_132293807.1">
    <property type="nucleotide sequence ID" value="NZ_SMFU01000009.1"/>
</dbReference>